<dbReference type="InterPro" id="IPR016181">
    <property type="entry name" value="Acyl_CoA_acyltransferase"/>
</dbReference>
<dbReference type="Gene3D" id="3.40.630.30">
    <property type="match status" value="2"/>
</dbReference>
<gene>
    <name evidence="2" type="ORF">H8708_08515</name>
</gene>
<dbReference type="Pfam" id="PF00583">
    <property type="entry name" value="Acetyltransf_1"/>
    <property type="match status" value="1"/>
</dbReference>
<dbReference type="Proteomes" id="UP000647491">
    <property type="component" value="Unassembled WGS sequence"/>
</dbReference>
<evidence type="ECO:0000259" key="1">
    <source>
        <dbReference type="PROSITE" id="PS51186"/>
    </source>
</evidence>
<reference evidence="2 3" key="1">
    <citation type="submission" date="2020-08" db="EMBL/GenBank/DDBJ databases">
        <title>Genome public.</title>
        <authorList>
            <person name="Liu C."/>
            <person name="Sun Q."/>
        </authorList>
    </citation>
    <scope>NUCLEOTIDE SEQUENCE [LARGE SCALE GENOMIC DNA]</scope>
    <source>
        <strain evidence="2 3">BX10</strain>
    </source>
</reference>
<proteinExistence type="predicted"/>
<dbReference type="SUPFAM" id="SSF55729">
    <property type="entry name" value="Acyl-CoA N-acyltransferases (Nat)"/>
    <property type="match status" value="2"/>
</dbReference>
<dbReference type="InterPro" id="IPR000182">
    <property type="entry name" value="GNAT_dom"/>
</dbReference>
<comment type="caution">
    <text evidence="2">The sequence shown here is derived from an EMBL/GenBank/DDBJ whole genome shotgun (WGS) entry which is preliminary data.</text>
</comment>
<dbReference type="PROSITE" id="PS51186">
    <property type="entry name" value="GNAT"/>
    <property type="match status" value="1"/>
</dbReference>
<organism evidence="2 3">
    <name type="scientific">Enterocloster hominis</name>
    <name type="common">ex Liu et al. 2021</name>
    <dbReference type="NCBI Taxonomy" id="2763663"/>
    <lineage>
        <taxon>Bacteria</taxon>
        <taxon>Bacillati</taxon>
        <taxon>Bacillota</taxon>
        <taxon>Clostridia</taxon>
        <taxon>Lachnospirales</taxon>
        <taxon>Lachnospiraceae</taxon>
        <taxon>Enterocloster</taxon>
    </lineage>
</organism>
<name>A0ABR7NT43_9FIRM</name>
<keyword evidence="3" id="KW-1185">Reference proteome</keyword>
<protein>
    <submittedName>
        <fullName evidence="2">GNAT family N-acetyltransferase</fullName>
    </submittedName>
</protein>
<dbReference type="RefSeq" id="WP_262427565.1">
    <property type="nucleotide sequence ID" value="NZ_JACRTJ010000018.1"/>
</dbReference>
<accession>A0ABR7NT43</accession>
<evidence type="ECO:0000313" key="3">
    <source>
        <dbReference type="Proteomes" id="UP000647491"/>
    </source>
</evidence>
<feature type="domain" description="N-acetyltransferase" evidence="1">
    <location>
        <begin position="113"/>
        <end position="244"/>
    </location>
</feature>
<sequence>MDITISSSLTPREKDKIFLLLDACYKKEPVSLTFPTEEADHYLLAWENGRLLCAAALLKEDETVYECTAFTRPDCRRNGIFGAVLEKGLSLLPEDTELLFYVDKKSPDALEAVTALGAELLSDEHMMELASDAVSAMKGMGKTGDLTVTEAMEGEQAILVFSDAHGSLNISLYGTHYYLYGFEIREGQRGRGFGTSLLIKVLSFLAEREPLPVTLQVSGSNGPALSLYKKTGFRITETLSRYLY</sequence>
<evidence type="ECO:0000313" key="2">
    <source>
        <dbReference type="EMBL" id="MBC8599267.1"/>
    </source>
</evidence>
<dbReference type="EMBL" id="JACRTJ010000018">
    <property type="protein sequence ID" value="MBC8599267.1"/>
    <property type="molecule type" value="Genomic_DNA"/>
</dbReference>